<comment type="caution">
    <text evidence="2">The sequence shown here is derived from an EMBL/GenBank/DDBJ whole genome shotgun (WGS) entry which is preliminary data.</text>
</comment>
<proteinExistence type="predicted"/>
<evidence type="ECO:0000256" key="1">
    <source>
        <dbReference type="SAM" id="MobiDB-lite"/>
    </source>
</evidence>
<accession>A0A2H0RI28</accession>
<reference evidence="2 3" key="1">
    <citation type="submission" date="2017-09" db="EMBL/GenBank/DDBJ databases">
        <title>Depth-based differentiation of microbial function through sediment-hosted aquifers and enrichment of novel symbionts in the deep terrestrial subsurface.</title>
        <authorList>
            <person name="Probst A.J."/>
            <person name="Ladd B."/>
            <person name="Jarett J.K."/>
            <person name="Geller-Mcgrath D.E."/>
            <person name="Sieber C.M."/>
            <person name="Emerson J.B."/>
            <person name="Anantharaman K."/>
            <person name="Thomas B.C."/>
            <person name="Malmstrom R."/>
            <person name="Stieglmeier M."/>
            <person name="Klingl A."/>
            <person name="Woyke T."/>
            <person name="Ryan C.M."/>
            <person name="Banfield J.F."/>
        </authorList>
    </citation>
    <scope>NUCLEOTIDE SEQUENCE [LARGE SCALE GENOMIC DNA]</scope>
    <source>
        <strain evidence="2">CG10_big_fil_rev_8_21_14_0_10_50_13</strain>
    </source>
</reference>
<dbReference type="AlphaFoldDB" id="A0A2H0RI28"/>
<sequence length="68" mass="7876">MEEKEKKSSDPVLRAQNEEQWELAQSDDNRWYAGERLGHSPNGCEAFIHFALNSSGAANFRRQHPQQF</sequence>
<dbReference type="EMBL" id="PCYJ01000002">
    <property type="protein sequence ID" value="PIR45684.1"/>
    <property type="molecule type" value="Genomic_DNA"/>
</dbReference>
<feature type="region of interest" description="Disordered" evidence="1">
    <location>
        <begin position="1"/>
        <end position="26"/>
    </location>
</feature>
<evidence type="ECO:0000313" key="2">
    <source>
        <dbReference type="EMBL" id="PIR45684.1"/>
    </source>
</evidence>
<organism evidence="2 3">
    <name type="scientific">Candidatus Vogelbacteria bacterium CG10_big_fil_rev_8_21_14_0_10_50_13</name>
    <dbReference type="NCBI Taxonomy" id="1975044"/>
    <lineage>
        <taxon>Bacteria</taxon>
        <taxon>Candidatus Vogeliibacteriota</taxon>
    </lineage>
</organism>
<gene>
    <name evidence="2" type="ORF">COV09_00070</name>
</gene>
<name>A0A2H0RI28_9BACT</name>
<evidence type="ECO:0000313" key="3">
    <source>
        <dbReference type="Proteomes" id="UP000230906"/>
    </source>
</evidence>
<protein>
    <submittedName>
        <fullName evidence="2">Uncharacterized protein</fullName>
    </submittedName>
</protein>
<dbReference type="Proteomes" id="UP000230906">
    <property type="component" value="Unassembled WGS sequence"/>
</dbReference>